<dbReference type="PANTHER" id="PTHR13134:SF3">
    <property type="entry name" value="TRAFFICKING PROTEIN PARTICLE COMPLEX SUBUNIT 13"/>
    <property type="match status" value="1"/>
</dbReference>
<dbReference type="GO" id="GO:1990072">
    <property type="term" value="C:TRAPPIII protein complex"/>
    <property type="evidence" value="ECO:0007669"/>
    <property type="project" value="TreeGrafter"/>
</dbReference>
<evidence type="ECO:0008006" key="6">
    <source>
        <dbReference type="Google" id="ProtNLM"/>
    </source>
</evidence>
<evidence type="ECO:0000259" key="3">
    <source>
        <dbReference type="Pfam" id="PF23647"/>
    </source>
</evidence>
<dbReference type="InterPro" id="IPR010378">
    <property type="entry name" value="TRAPPC13"/>
</dbReference>
<feature type="domain" description="Trafficking protein particle complex subunit 13 N-terminal" evidence="2">
    <location>
        <begin position="18"/>
        <end position="193"/>
    </location>
</feature>
<name>A0A6A6V567_9PLEO</name>
<dbReference type="PANTHER" id="PTHR13134">
    <property type="entry name" value="TRAFFICKING PROTEIN PARTICLE COMPLEX SUBUNIT 13"/>
    <property type="match status" value="1"/>
</dbReference>
<gene>
    <name evidence="4" type="ORF">M011DRAFT_405857</name>
</gene>
<sequence length="324" mass="34927">MAHQRNPSHGEGLPKTPQSVSLKVLRLSRPRLAHQYPLPSAASLGISPTAALAYPSPNPSTESFILSPVLNLPETFGSAYVGETFSCTLCANNELDPQDKTRSISNVKVAAEMQTPSTPGGASLELESMQNGSYPAPRESVQNMLRFELKEEGNHVLAVTVTYTENTMVAGAGTMTPSGGRVRTFRKLYQFVAQQLLSVRTKTGVVGKESEEAQKVLLEAQLENVGEAAVGLESVNVTPTKPFTSRSLNWDMPSPGASALNAPMLNPGDVMQVAFLLEEQADTEAADENEVPNSKRVLGQLTIQWRSALGDRGSLSTGWLTYRR</sequence>
<accession>A0A6A6V567</accession>
<dbReference type="InterPro" id="IPR055429">
    <property type="entry name" value="TRAPPC13_M"/>
</dbReference>
<dbReference type="EMBL" id="MU006581">
    <property type="protein sequence ID" value="KAF2745708.1"/>
    <property type="molecule type" value="Genomic_DNA"/>
</dbReference>
<proteinExistence type="predicted"/>
<organism evidence="4 5">
    <name type="scientific">Sporormia fimetaria CBS 119925</name>
    <dbReference type="NCBI Taxonomy" id="1340428"/>
    <lineage>
        <taxon>Eukaryota</taxon>
        <taxon>Fungi</taxon>
        <taxon>Dikarya</taxon>
        <taxon>Ascomycota</taxon>
        <taxon>Pezizomycotina</taxon>
        <taxon>Dothideomycetes</taxon>
        <taxon>Pleosporomycetidae</taxon>
        <taxon>Pleosporales</taxon>
        <taxon>Sporormiaceae</taxon>
        <taxon>Sporormia</taxon>
    </lineage>
</organism>
<dbReference type="AlphaFoldDB" id="A0A6A6V567"/>
<evidence type="ECO:0000259" key="2">
    <source>
        <dbReference type="Pfam" id="PF06159"/>
    </source>
</evidence>
<dbReference type="Proteomes" id="UP000799440">
    <property type="component" value="Unassembled WGS sequence"/>
</dbReference>
<reference evidence="4" key="1">
    <citation type="journal article" date="2020" name="Stud. Mycol.">
        <title>101 Dothideomycetes genomes: a test case for predicting lifestyles and emergence of pathogens.</title>
        <authorList>
            <person name="Haridas S."/>
            <person name="Albert R."/>
            <person name="Binder M."/>
            <person name="Bloem J."/>
            <person name="Labutti K."/>
            <person name="Salamov A."/>
            <person name="Andreopoulos B."/>
            <person name="Baker S."/>
            <person name="Barry K."/>
            <person name="Bills G."/>
            <person name="Bluhm B."/>
            <person name="Cannon C."/>
            <person name="Castanera R."/>
            <person name="Culley D."/>
            <person name="Daum C."/>
            <person name="Ezra D."/>
            <person name="Gonzalez J."/>
            <person name="Henrissat B."/>
            <person name="Kuo A."/>
            <person name="Liang C."/>
            <person name="Lipzen A."/>
            <person name="Lutzoni F."/>
            <person name="Magnuson J."/>
            <person name="Mondo S."/>
            <person name="Nolan M."/>
            <person name="Ohm R."/>
            <person name="Pangilinan J."/>
            <person name="Park H.-J."/>
            <person name="Ramirez L."/>
            <person name="Alfaro M."/>
            <person name="Sun H."/>
            <person name="Tritt A."/>
            <person name="Yoshinaga Y."/>
            <person name="Zwiers L.-H."/>
            <person name="Turgeon B."/>
            <person name="Goodwin S."/>
            <person name="Spatafora J."/>
            <person name="Crous P."/>
            <person name="Grigoriev I."/>
        </authorList>
    </citation>
    <scope>NUCLEOTIDE SEQUENCE</scope>
    <source>
        <strain evidence="4">CBS 119925</strain>
    </source>
</reference>
<feature type="region of interest" description="Disordered" evidence="1">
    <location>
        <begin position="114"/>
        <end position="135"/>
    </location>
</feature>
<feature type="domain" description="Trafficking protein particle complex subunit 13 middle" evidence="3">
    <location>
        <begin position="197"/>
        <end position="321"/>
    </location>
</feature>
<dbReference type="InterPro" id="IPR055427">
    <property type="entry name" value="TRAPPC13_N"/>
</dbReference>
<keyword evidence="5" id="KW-1185">Reference proteome</keyword>
<dbReference type="OrthoDB" id="10250284at2759"/>
<protein>
    <recommendedName>
        <fullName evidence="6">DUF974-domain-containing protein</fullName>
    </recommendedName>
</protein>
<dbReference type="Pfam" id="PF23647">
    <property type="entry name" value="TRAPPC13_M"/>
    <property type="match status" value="1"/>
</dbReference>
<evidence type="ECO:0000313" key="4">
    <source>
        <dbReference type="EMBL" id="KAF2745708.1"/>
    </source>
</evidence>
<evidence type="ECO:0000313" key="5">
    <source>
        <dbReference type="Proteomes" id="UP000799440"/>
    </source>
</evidence>
<evidence type="ECO:0000256" key="1">
    <source>
        <dbReference type="SAM" id="MobiDB-lite"/>
    </source>
</evidence>
<dbReference type="Pfam" id="PF06159">
    <property type="entry name" value="TRAPPC13_N"/>
    <property type="match status" value="1"/>
</dbReference>